<comment type="caution">
    <text evidence="1">The sequence shown here is derived from an EMBL/GenBank/DDBJ whole genome shotgun (WGS) entry which is preliminary data.</text>
</comment>
<evidence type="ECO:0008006" key="3">
    <source>
        <dbReference type="Google" id="ProtNLM"/>
    </source>
</evidence>
<proteinExistence type="predicted"/>
<reference evidence="1 2" key="1">
    <citation type="submission" date="2017-01" db="EMBL/GenBank/DDBJ databases">
        <title>Genome analysis of Paenibacillus selenitrireducens ES3-24.</title>
        <authorList>
            <person name="Xu D."/>
            <person name="Yao R."/>
            <person name="Zheng S."/>
        </authorList>
    </citation>
    <scope>NUCLEOTIDE SEQUENCE [LARGE SCALE GENOMIC DNA]</scope>
    <source>
        <strain evidence="1 2">ES3-24</strain>
    </source>
</reference>
<keyword evidence="2" id="KW-1185">Reference proteome</keyword>
<accession>A0A1T2XJY0</accession>
<name>A0A1T2XJY0_9BACL</name>
<sequence>MQNSSQNKEIDFQFHVPDPIRDRCVPIRGQLMVNGGFEDPMLFFGWQIDSTNDGVNQADADEVHSGLKAARLGFADLAGNLEGNGVLFQDAAGICPNNHYELQFEMNGEIPRGNAPVDVRIIWLDEDKNFLGIGLQMTVTASSLPDDDIGVWTTFQGITSESPPGARFARVRFEIHTTNPTTQHVHLDDVSLARI</sequence>
<dbReference type="EMBL" id="MSZX01000002">
    <property type="protein sequence ID" value="OPA79983.1"/>
    <property type="molecule type" value="Genomic_DNA"/>
</dbReference>
<gene>
    <name evidence="1" type="ORF">BVG16_04310</name>
</gene>
<dbReference type="Gene3D" id="2.60.120.260">
    <property type="entry name" value="Galactose-binding domain-like"/>
    <property type="match status" value="1"/>
</dbReference>
<dbReference type="AlphaFoldDB" id="A0A1T2XJY0"/>
<protein>
    <recommendedName>
        <fullName evidence="3">CBM-cenC domain-containing protein</fullName>
    </recommendedName>
</protein>
<evidence type="ECO:0000313" key="1">
    <source>
        <dbReference type="EMBL" id="OPA79983.1"/>
    </source>
</evidence>
<organism evidence="1 2">
    <name type="scientific">Paenibacillus selenitireducens</name>
    <dbReference type="NCBI Taxonomy" id="1324314"/>
    <lineage>
        <taxon>Bacteria</taxon>
        <taxon>Bacillati</taxon>
        <taxon>Bacillota</taxon>
        <taxon>Bacilli</taxon>
        <taxon>Bacillales</taxon>
        <taxon>Paenibacillaceae</taxon>
        <taxon>Paenibacillus</taxon>
    </lineage>
</organism>
<evidence type="ECO:0000313" key="2">
    <source>
        <dbReference type="Proteomes" id="UP000190188"/>
    </source>
</evidence>
<dbReference type="Proteomes" id="UP000190188">
    <property type="component" value="Unassembled WGS sequence"/>
</dbReference>